<keyword evidence="4" id="KW-0560">Oxidoreductase</keyword>
<feature type="region of interest" description="Disordered" evidence="6">
    <location>
        <begin position="366"/>
        <end position="385"/>
    </location>
</feature>
<evidence type="ECO:0000259" key="7">
    <source>
        <dbReference type="Pfam" id="PF01494"/>
    </source>
</evidence>
<dbReference type="SUPFAM" id="SSF54373">
    <property type="entry name" value="FAD-linked reductases, C-terminal domain"/>
    <property type="match status" value="1"/>
</dbReference>
<proteinExistence type="inferred from homology"/>
<dbReference type="PANTHER" id="PTHR13789">
    <property type="entry name" value="MONOOXYGENASE"/>
    <property type="match status" value="1"/>
</dbReference>
<evidence type="ECO:0000256" key="1">
    <source>
        <dbReference type="ARBA" id="ARBA00007992"/>
    </source>
</evidence>
<gene>
    <name evidence="8" type="ORF">B0J12DRAFT_181044</name>
</gene>
<name>A0ABQ8G4G9_9PEZI</name>
<dbReference type="InterPro" id="IPR036188">
    <property type="entry name" value="FAD/NAD-bd_sf"/>
</dbReference>
<organism evidence="8 9">
    <name type="scientific">Macrophomina phaseolina</name>
    <dbReference type="NCBI Taxonomy" id="35725"/>
    <lineage>
        <taxon>Eukaryota</taxon>
        <taxon>Fungi</taxon>
        <taxon>Dikarya</taxon>
        <taxon>Ascomycota</taxon>
        <taxon>Pezizomycotina</taxon>
        <taxon>Dothideomycetes</taxon>
        <taxon>Dothideomycetes incertae sedis</taxon>
        <taxon>Botryosphaeriales</taxon>
        <taxon>Botryosphaeriaceae</taxon>
        <taxon>Macrophomina</taxon>
    </lineage>
</organism>
<evidence type="ECO:0000256" key="4">
    <source>
        <dbReference type="ARBA" id="ARBA00023002"/>
    </source>
</evidence>
<dbReference type="InterPro" id="IPR002938">
    <property type="entry name" value="FAD-bd"/>
</dbReference>
<feature type="domain" description="FAD-binding" evidence="7">
    <location>
        <begin position="8"/>
        <end position="367"/>
    </location>
</feature>
<evidence type="ECO:0000256" key="2">
    <source>
        <dbReference type="ARBA" id="ARBA00022630"/>
    </source>
</evidence>
<dbReference type="InterPro" id="IPR050493">
    <property type="entry name" value="FAD-dep_Monooxygenase_BioMet"/>
</dbReference>
<dbReference type="Pfam" id="PF01494">
    <property type="entry name" value="FAD_binding_3"/>
    <property type="match status" value="1"/>
</dbReference>
<keyword evidence="5" id="KW-0503">Monooxygenase</keyword>
<evidence type="ECO:0000313" key="9">
    <source>
        <dbReference type="Proteomes" id="UP000774617"/>
    </source>
</evidence>
<sequence>MAEKSGLKVLIVGAGIGGLTAALALRQQGHEVEVFEKSRLASEVGAAIHAAPNCTALWNRLGLKPEEFGGVFCKTMLFLNAKTEVMFRKDYIEEAKLWQAGYFYLHRVDLHNELKHKATSPTGAGIPVKLHTASAVTTVDCAAATITLADGRTLSGDLVIGADGIHSRTREAVTGKKYALESSGKACFRFLIPFNQLHDDPETRIFVENPGAGVQVTGPDSRHIVFYPCSDNTLVNVVAVVKKEMVGNIEQGWSQDANKENMVKLFSEGFSPAVHKMLEKAPDDDIKIFDLLDMEVLPTWIRGRTALLGDAAHPFLPFMGQGAAQAVEDACTLAALLPLGTVAEDVPKRLEVYEKARKERADWVQDFTRKRGRDPSGKDGPVPTPAEFEMAIKQCLAHNAWNHAVSVGRDHGIEISS</sequence>
<accession>A0ABQ8G4G9</accession>
<dbReference type="SUPFAM" id="SSF51905">
    <property type="entry name" value="FAD/NAD(P)-binding domain"/>
    <property type="match status" value="1"/>
</dbReference>
<keyword evidence="3" id="KW-0274">FAD</keyword>
<evidence type="ECO:0000313" key="8">
    <source>
        <dbReference type="EMBL" id="KAH7044522.1"/>
    </source>
</evidence>
<comment type="caution">
    <text evidence="8">The sequence shown here is derived from an EMBL/GenBank/DDBJ whole genome shotgun (WGS) entry which is preliminary data.</text>
</comment>
<reference evidence="8 9" key="1">
    <citation type="journal article" date="2021" name="Nat. Commun.">
        <title>Genetic determinants of endophytism in the Arabidopsis root mycobiome.</title>
        <authorList>
            <person name="Mesny F."/>
            <person name="Miyauchi S."/>
            <person name="Thiergart T."/>
            <person name="Pickel B."/>
            <person name="Atanasova L."/>
            <person name="Karlsson M."/>
            <person name="Huettel B."/>
            <person name="Barry K.W."/>
            <person name="Haridas S."/>
            <person name="Chen C."/>
            <person name="Bauer D."/>
            <person name="Andreopoulos W."/>
            <person name="Pangilinan J."/>
            <person name="LaButti K."/>
            <person name="Riley R."/>
            <person name="Lipzen A."/>
            <person name="Clum A."/>
            <person name="Drula E."/>
            <person name="Henrissat B."/>
            <person name="Kohler A."/>
            <person name="Grigoriev I.V."/>
            <person name="Martin F.M."/>
            <person name="Hacquard S."/>
        </authorList>
    </citation>
    <scope>NUCLEOTIDE SEQUENCE [LARGE SCALE GENOMIC DNA]</scope>
    <source>
        <strain evidence="8 9">MPI-SDFR-AT-0080</strain>
    </source>
</reference>
<keyword evidence="2" id="KW-0285">Flavoprotein</keyword>
<dbReference type="PRINTS" id="PR00420">
    <property type="entry name" value="RNGMNOXGNASE"/>
</dbReference>
<comment type="similarity">
    <text evidence="1">Belongs to the paxM FAD-dependent monooxygenase family.</text>
</comment>
<evidence type="ECO:0000256" key="3">
    <source>
        <dbReference type="ARBA" id="ARBA00022827"/>
    </source>
</evidence>
<evidence type="ECO:0000256" key="5">
    <source>
        <dbReference type="ARBA" id="ARBA00023033"/>
    </source>
</evidence>
<evidence type="ECO:0000256" key="6">
    <source>
        <dbReference type="SAM" id="MobiDB-lite"/>
    </source>
</evidence>
<protein>
    <submittedName>
        <fullName evidence="8">FAD binding domain-containing protein</fullName>
    </submittedName>
</protein>
<dbReference type="Gene3D" id="3.50.50.60">
    <property type="entry name" value="FAD/NAD(P)-binding domain"/>
    <property type="match status" value="1"/>
</dbReference>
<feature type="compositionally biased region" description="Basic and acidic residues" evidence="6">
    <location>
        <begin position="366"/>
        <end position="377"/>
    </location>
</feature>
<dbReference type="PANTHER" id="PTHR13789:SF261">
    <property type="entry name" value="HYDROXYLASE, PUTATIVE (AFU_ORTHOLOGUE AFUA_7G00590)-RELATED"/>
    <property type="match status" value="1"/>
</dbReference>
<dbReference type="EMBL" id="JAGTJR010000020">
    <property type="protein sequence ID" value="KAH7044522.1"/>
    <property type="molecule type" value="Genomic_DNA"/>
</dbReference>
<dbReference type="Proteomes" id="UP000774617">
    <property type="component" value="Unassembled WGS sequence"/>
</dbReference>
<keyword evidence="9" id="KW-1185">Reference proteome</keyword>